<evidence type="ECO:0008006" key="3">
    <source>
        <dbReference type="Google" id="ProtNLM"/>
    </source>
</evidence>
<dbReference type="SUPFAM" id="SSF46785">
    <property type="entry name" value="Winged helix' DNA-binding domain"/>
    <property type="match status" value="1"/>
</dbReference>
<keyword evidence="2" id="KW-1185">Reference proteome</keyword>
<proteinExistence type="predicted"/>
<comment type="caution">
    <text evidence="1">The sequence shown here is derived from an EMBL/GenBank/DDBJ whole genome shotgun (WGS) entry which is preliminary data.</text>
</comment>
<organism evidence="1 2">
    <name type="scientific">Halobium palmae</name>
    <dbReference type="NCBI Taxonomy" id="1776492"/>
    <lineage>
        <taxon>Archaea</taxon>
        <taxon>Methanobacteriati</taxon>
        <taxon>Methanobacteriota</taxon>
        <taxon>Stenosarchaea group</taxon>
        <taxon>Halobacteria</taxon>
        <taxon>Halobacteriales</taxon>
        <taxon>Haloferacaceae</taxon>
        <taxon>Halobium</taxon>
    </lineage>
</organism>
<dbReference type="AlphaFoldDB" id="A0ABD5S1N1"/>
<evidence type="ECO:0000313" key="1">
    <source>
        <dbReference type="EMBL" id="MFC6725618.1"/>
    </source>
</evidence>
<evidence type="ECO:0000313" key="2">
    <source>
        <dbReference type="Proteomes" id="UP001596328"/>
    </source>
</evidence>
<protein>
    <recommendedName>
        <fullName evidence="3">ArsR family transcriptional regulator</fullName>
    </recommendedName>
</protein>
<dbReference type="EMBL" id="JBHSWU010000617">
    <property type="protein sequence ID" value="MFC6725618.1"/>
    <property type="molecule type" value="Genomic_DNA"/>
</dbReference>
<dbReference type="InterPro" id="IPR036390">
    <property type="entry name" value="WH_DNA-bd_sf"/>
</dbReference>
<dbReference type="Proteomes" id="UP001596328">
    <property type="component" value="Unassembled WGS sequence"/>
</dbReference>
<reference evidence="1 2" key="1">
    <citation type="journal article" date="2019" name="Int. J. Syst. Evol. Microbiol.">
        <title>The Global Catalogue of Microorganisms (GCM) 10K type strain sequencing project: providing services to taxonomists for standard genome sequencing and annotation.</title>
        <authorList>
            <consortium name="The Broad Institute Genomics Platform"/>
            <consortium name="The Broad Institute Genome Sequencing Center for Infectious Disease"/>
            <person name="Wu L."/>
            <person name="Ma J."/>
        </authorList>
    </citation>
    <scope>NUCLEOTIDE SEQUENCE [LARGE SCALE GENOMIC DNA]</scope>
    <source>
        <strain evidence="1 2">NBRC 111368</strain>
    </source>
</reference>
<accession>A0ABD5S1N1</accession>
<gene>
    <name evidence="1" type="ORF">ACFQE1_14835</name>
</gene>
<sequence length="81" mass="9203">MSALHERSDGTDRDRVSTADVFDSFGTYQPKTARMVAEEFGIDVDTARYHLDRLTGWRLLTRARANTENPLWIRAHPDPGA</sequence>
<name>A0ABD5S1N1_9EURY</name>